<dbReference type="EMBL" id="JABSTQ010009976">
    <property type="protein sequence ID" value="KAG0424399.1"/>
    <property type="molecule type" value="Genomic_DNA"/>
</dbReference>
<sequence>MVFGEHTRPEDAPTNGGPSRAGSTTARGNRTAAPDGGWPAQKAPLQSGPSRGRPDSGTGAISGGKAVTGRPTGGLQLLFRLGWTRGSRPGVGGGPPPHPRASRGRRGEDLASAFRIFPSLEVPTTCSPSALLVRVDERATVVVQVRSFQPWYQPTFRAIVRSEAIPAAGPPFGDADPGAPVRVETASSQPVPDALTPGRGHGGSRGMTSSRARRVNGSAVRAPRCTPMHRRTLSSSVRCVLPRTACRQARGLTSPHVQSPRRRLGPIRLVGSVTGLSPTTCCAQNFRPAAGVDTPSRDGRAVVAPWCLAGPSSDLDDGTTHEHAWIAGVSASPATASTEEAPTLRVPGRARRRQPASEGRNRLRVGGLARSGECSAVPGGVLGRAVQCVVLCWGHGLWGAGVRCVSGLQDLDTHAGSMVAPRMEHSRSHLGLSGNPRFEE</sequence>
<evidence type="ECO:0000313" key="2">
    <source>
        <dbReference type="Proteomes" id="UP000805193"/>
    </source>
</evidence>
<evidence type="ECO:0000313" key="1">
    <source>
        <dbReference type="EMBL" id="KAG0424399.1"/>
    </source>
</evidence>
<comment type="caution">
    <text evidence="1">The sequence shown here is derived from an EMBL/GenBank/DDBJ whole genome shotgun (WGS) entry which is preliminary data.</text>
</comment>
<reference evidence="1 2" key="1">
    <citation type="journal article" date="2020" name="Cell">
        <title>Large-Scale Comparative Analyses of Tick Genomes Elucidate Their Genetic Diversity and Vector Capacities.</title>
        <authorList>
            <consortium name="Tick Genome and Microbiome Consortium (TIGMIC)"/>
            <person name="Jia N."/>
            <person name="Wang J."/>
            <person name="Shi W."/>
            <person name="Du L."/>
            <person name="Sun Y."/>
            <person name="Zhan W."/>
            <person name="Jiang J.F."/>
            <person name="Wang Q."/>
            <person name="Zhang B."/>
            <person name="Ji P."/>
            <person name="Bell-Sakyi L."/>
            <person name="Cui X.M."/>
            <person name="Yuan T.T."/>
            <person name="Jiang B.G."/>
            <person name="Yang W.F."/>
            <person name="Lam T.T."/>
            <person name="Chang Q.C."/>
            <person name="Ding S.J."/>
            <person name="Wang X.J."/>
            <person name="Zhu J.G."/>
            <person name="Ruan X.D."/>
            <person name="Zhao L."/>
            <person name="Wei J.T."/>
            <person name="Ye R.Z."/>
            <person name="Que T.C."/>
            <person name="Du C.H."/>
            <person name="Zhou Y.H."/>
            <person name="Cheng J.X."/>
            <person name="Dai P.F."/>
            <person name="Guo W.B."/>
            <person name="Han X.H."/>
            <person name="Huang E.J."/>
            <person name="Li L.F."/>
            <person name="Wei W."/>
            <person name="Gao Y.C."/>
            <person name="Liu J.Z."/>
            <person name="Shao H.Z."/>
            <person name="Wang X."/>
            <person name="Wang C.C."/>
            <person name="Yang T.C."/>
            <person name="Huo Q.B."/>
            <person name="Li W."/>
            <person name="Chen H.Y."/>
            <person name="Chen S.E."/>
            <person name="Zhou L.G."/>
            <person name="Ni X.B."/>
            <person name="Tian J.H."/>
            <person name="Sheng Y."/>
            <person name="Liu T."/>
            <person name="Pan Y.S."/>
            <person name="Xia L.Y."/>
            <person name="Li J."/>
            <person name="Zhao F."/>
            <person name="Cao W.C."/>
        </authorList>
    </citation>
    <scope>NUCLEOTIDE SEQUENCE [LARGE SCALE GENOMIC DNA]</scope>
    <source>
        <strain evidence="1">Iper-2018</strain>
    </source>
</reference>
<dbReference type="Proteomes" id="UP000805193">
    <property type="component" value="Unassembled WGS sequence"/>
</dbReference>
<accession>A0AC60PTR5</accession>
<name>A0AC60PTR5_IXOPE</name>
<organism evidence="1 2">
    <name type="scientific">Ixodes persulcatus</name>
    <name type="common">Taiga tick</name>
    <dbReference type="NCBI Taxonomy" id="34615"/>
    <lineage>
        <taxon>Eukaryota</taxon>
        <taxon>Metazoa</taxon>
        <taxon>Ecdysozoa</taxon>
        <taxon>Arthropoda</taxon>
        <taxon>Chelicerata</taxon>
        <taxon>Arachnida</taxon>
        <taxon>Acari</taxon>
        <taxon>Parasitiformes</taxon>
        <taxon>Ixodida</taxon>
        <taxon>Ixodoidea</taxon>
        <taxon>Ixodidae</taxon>
        <taxon>Ixodinae</taxon>
        <taxon>Ixodes</taxon>
    </lineage>
</organism>
<proteinExistence type="predicted"/>
<gene>
    <name evidence="1" type="ORF">HPB47_028382</name>
</gene>
<protein>
    <submittedName>
        <fullName evidence="1">Uncharacterized protein</fullName>
    </submittedName>
</protein>
<keyword evidence="2" id="KW-1185">Reference proteome</keyword>